<evidence type="ECO:0000256" key="1">
    <source>
        <dbReference type="ARBA" id="ARBA00023015"/>
    </source>
</evidence>
<keyword evidence="2" id="KW-0238">DNA-binding</keyword>
<feature type="domain" description="HTH araC/xylS-type" evidence="6">
    <location>
        <begin position="309"/>
        <end position="415"/>
    </location>
</feature>
<dbReference type="Pfam" id="PF12833">
    <property type="entry name" value="HTH_18"/>
    <property type="match status" value="1"/>
</dbReference>
<keyword evidence="8" id="KW-1185">Reference proteome</keyword>
<feature type="compositionally biased region" description="Basic and acidic residues" evidence="4">
    <location>
        <begin position="432"/>
        <end position="441"/>
    </location>
</feature>
<sequence>MAGWTDYVSVVVAVIGLAQAVFLCLLLRSEGGRAFGANRWMILFIITIAFNLIEDVADIFVIGDSERLLNLFFGPVNFVIAPAVYLYFREISGNPSRRPWVHFIPALIVFNLMGWTVFRQEEQTGALSMAEIVDAICWGAIFVQISAYIALLWRVACRYFRQTQVQLGADRKAMQRWMWVILGGVTFAFISVAVGRIIGLYMPDSTDMFGTEIAFTLALFAMSYETATRPVLFVMPDWPSDFESDDIRGGGDLSRPSNVSNLPNRNMSDASTGSITSVAARSADATEKVRPATTEPTGVRPLLDEDGVERVVALLGDFQRRGDILNDPLVSMPKLARAVGVSPNQLSYVLNHHIGQNFFDFVNSARIEEARSVLLLEPDRTILDVALSVGFNSKSTFNLAFKKMTGETPSAVREAAKKAENQQPDASGVAPERPDAQHRTP</sequence>
<evidence type="ECO:0000256" key="3">
    <source>
        <dbReference type="ARBA" id="ARBA00023163"/>
    </source>
</evidence>
<dbReference type="AlphaFoldDB" id="A0A2N3L648"/>
<feature type="transmembrane region" description="Helical" evidence="5">
    <location>
        <begin position="100"/>
        <end position="118"/>
    </location>
</feature>
<keyword evidence="5" id="KW-0472">Membrane</keyword>
<keyword evidence="3" id="KW-0804">Transcription</keyword>
<name>A0A2N3L648_9PROT</name>
<evidence type="ECO:0000256" key="2">
    <source>
        <dbReference type="ARBA" id="ARBA00023125"/>
    </source>
</evidence>
<dbReference type="PROSITE" id="PS00041">
    <property type="entry name" value="HTH_ARAC_FAMILY_1"/>
    <property type="match status" value="1"/>
</dbReference>
<dbReference type="Proteomes" id="UP000233332">
    <property type="component" value="Unassembled WGS sequence"/>
</dbReference>
<comment type="caution">
    <text evidence="7">The sequence shown here is derived from an EMBL/GenBank/DDBJ whole genome shotgun (WGS) entry which is preliminary data.</text>
</comment>
<feature type="transmembrane region" description="Helical" evidence="5">
    <location>
        <begin position="6"/>
        <end position="28"/>
    </location>
</feature>
<dbReference type="PANTHER" id="PTHR43280:SF29">
    <property type="entry name" value="ARAC-FAMILY TRANSCRIPTIONAL REGULATOR"/>
    <property type="match status" value="1"/>
</dbReference>
<gene>
    <name evidence="7" type="ORF">COO92_11305</name>
</gene>
<dbReference type="GO" id="GO:0003700">
    <property type="term" value="F:DNA-binding transcription factor activity"/>
    <property type="evidence" value="ECO:0007669"/>
    <property type="project" value="InterPro"/>
</dbReference>
<evidence type="ECO:0000313" key="7">
    <source>
        <dbReference type="EMBL" id="PKR58323.1"/>
    </source>
</evidence>
<feature type="region of interest" description="Disordered" evidence="4">
    <location>
        <begin position="245"/>
        <end position="301"/>
    </location>
</feature>
<dbReference type="PROSITE" id="PS01124">
    <property type="entry name" value="HTH_ARAC_FAMILY_2"/>
    <property type="match status" value="1"/>
</dbReference>
<evidence type="ECO:0000259" key="6">
    <source>
        <dbReference type="PROSITE" id="PS01124"/>
    </source>
</evidence>
<dbReference type="SMART" id="SM00342">
    <property type="entry name" value="HTH_ARAC"/>
    <property type="match status" value="1"/>
</dbReference>
<dbReference type="InterPro" id="IPR020449">
    <property type="entry name" value="Tscrpt_reg_AraC-type_HTH"/>
</dbReference>
<dbReference type="PRINTS" id="PR00032">
    <property type="entry name" value="HTHARAC"/>
</dbReference>
<dbReference type="PANTHER" id="PTHR43280">
    <property type="entry name" value="ARAC-FAMILY TRANSCRIPTIONAL REGULATOR"/>
    <property type="match status" value="1"/>
</dbReference>
<dbReference type="InterPro" id="IPR018062">
    <property type="entry name" value="HTH_AraC-typ_CS"/>
</dbReference>
<keyword evidence="5" id="KW-0812">Transmembrane</keyword>
<reference evidence="7 8" key="1">
    <citation type="submission" date="2017-09" db="EMBL/GenBank/DDBJ databases">
        <title>Biodiversity and function of Thalassospira species in the particle-attached aromatic-hydrocarbon-degrading consortia from the surface seawater of the China South Sea.</title>
        <authorList>
            <person name="Dong C."/>
            <person name="Lai Q."/>
            <person name="Shao Z."/>
        </authorList>
    </citation>
    <scope>NUCLEOTIDE SEQUENCE [LARGE SCALE GENOMIC DNA]</scope>
    <source>
        <strain evidence="7 8">139Z-12</strain>
    </source>
</reference>
<keyword evidence="5" id="KW-1133">Transmembrane helix</keyword>
<feature type="transmembrane region" description="Helical" evidence="5">
    <location>
        <begin position="40"/>
        <end position="62"/>
    </location>
</feature>
<organism evidence="7 8">
    <name type="scientific">Thalassospira lohafexi</name>
    <dbReference type="NCBI Taxonomy" id="744227"/>
    <lineage>
        <taxon>Bacteria</taxon>
        <taxon>Pseudomonadati</taxon>
        <taxon>Pseudomonadota</taxon>
        <taxon>Alphaproteobacteria</taxon>
        <taxon>Rhodospirillales</taxon>
        <taxon>Thalassospiraceae</taxon>
        <taxon>Thalassospira</taxon>
    </lineage>
</organism>
<proteinExistence type="predicted"/>
<feature type="transmembrane region" description="Helical" evidence="5">
    <location>
        <begin position="177"/>
        <end position="202"/>
    </location>
</feature>
<feature type="transmembrane region" description="Helical" evidence="5">
    <location>
        <begin position="68"/>
        <end position="88"/>
    </location>
</feature>
<protein>
    <submittedName>
        <fullName evidence="7">AraC family transcriptional regulator</fullName>
    </submittedName>
</protein>
<evidence type="ECO:0000256" key="5">
    <source>
        <dbReference type="SAM" id="Phobius"/>
    </source>
</evidence>
<dbReference type="InterPro" id="IPR009057">
    <property type="entry name" value="Homeodomain-like_sf"/>
</dbReference>
<feature type="transmembrane region" description="Helical" evidence="5">
    <location>
        <begin position="138"/>
        <end position="156"/>
    </location>
</feature>
<feature type="region of interest" description="Disordered" evidence="4">
    <location>
        <begin position="408"/>
        <end position="441"/>
    </location>
</feature>
<evidence type="ECO:0000313" key="8">
    <source>
        <dbReference type="Proteomes" id="UP000233332"/>
    </source>
</evidence>
<keyword evidence="1" id="KW-0805">Transcription regulation</keyword>
<dbReference type="Gene3D" id="1.10.10.60">
    <property type="entry name" value="Homeodomain-like"/>
    <property type="match status" value="2"/>
</dbReference>
<dbReference type="GO" id="GO:0043565">
    <property type="term" value="F:sequence-specific DNA binding"/>
    <property type="evidence" value="ECO:0007669"/>
    <property type="project" value="InterPro"/>
</dbReference>
<dbReference type="InterPro" id="IPR018060">
    <property type="entry name" value="HTH_AraC"/>
</dbReference>
<evidence type="ECO:0000256" key="4">
    <source>
        <dbReference type="SAM" id="MobiDB-lite"/>
    </source>
</evidence>
<accession>A0A2N3L648</accession>
<dbReference type="RefSeq" id="WP_101302158.1">
    <property type="nucleotide sequence ID" value="NZ_NXGX01000004.1"/>
</dbReference>
<dbReference type="SUPFAM" id="SSF46689">
    <property type="entry name" value="Homeodomain-like"/>
    <property type="match status" value="1"/>
</dbReference>
<feature type="compositionally biased region" description="Polar residues" evidence="4">
    <location>
        <begin position="255"/>
        <end position="279"/>
    </location>
</feature>
<dbReference type="EMBL" id="NXGX01000004">
    <property type="protein sequence ID" value="PKR58323.1"/>
    <property type="molecule type" value="Genomic_DNA"/>
</dbReference>